<dbReference type="EMBL" id="AP021888">
    <property type="protein sequence ID" value="BBP44111.1"/>
    <property type="molecule type" value="Genomic_DNA"/>
</dbReference>
<dbReference type="PANTHER" id="PTHR37691:SF1">
    <property type="entry name" value="BLR3518 PROTEIN"/>
    <property type="match status" value="1"/>
</dbReference>
<protein>
    <submittedName>
        <fullName evidence="2">Uncharacterized protein</fullName>
    </submittedName>
</protein>
<dbReference type="Gene3D" id="3.40.1260.10">
    <property type="entry name" value="DsrEFH-like"/>
    <property type="match status" value="1"/>
</dbReference>
<dbReference type="RefSeq" id="WP_173291859.1">
    <property type="nucleotide sequence ID" value="NZ_AP021888.1"/>
</dbReference>
<keyword evidence="1" id="KW-0732">Signal</keyword>
<evidence type="ECO:0000313" key="2">
    <source>
        <dbReference type="EMBL" id="BBP44111.1"/>
    </source>
</evidence>
<organism evidence="2 3">
    <name type="scientific">Thiosulfativibrio zosterae</name>
    <dbReference type="NCBI Taxonomy" id="2675053"/>
    <lineage>
        <taxon>Bacteria</taxon>
        <taxon>Pseudomonadati</taxon>
        <taxon>Pseudomonadota</taxon>
        <taxon>Gammaproteobacteria</taxon>
        <taxon>Thiotrichales</taxon>
        <taxon>Piscirickettsiaceae</taxon>
        <taxon>Thiosulfativibrio</taxon>
    </lineage>
</organism>
<accession>A0A6F8PPR1</accession>
<dbReference type="PANTHER" id="PTHR37691">
    <property type="entry name" value="BLR3518 PROTEIN"/>
    <property type="match status" value="1"/>
</dbReference>
<dbReference type="AlphaFoldDB" id="A0A6F8PPR1"/>
<sequence length="175" mass="19332">MSLFKSISILGLSLALLAPMQTFASGDGSTATAAYKLKPLPEMQDPPSERFPGDPAEHKAVYMWNKSDEAYQLAILNSIQAMIKRYGDNVEIAVVVIGPGIHALATHPKRPVDPLSYERIESFAKDYKVRWIACGSTMNTLHWSDTDIRPFAEYADVGAAALMELQEEGFKAIVW</sequence>
<dbReference type="Proteomes" id="UP000501466">
    <property type="component" value="Chromosome"/>
</dbReference>
<proteinExistence type="predicted"/>
<evidence type="ECO:0000256" key="1">
    <source>
        <dbReference type="SAM" id="SignalP"/>
    </source>
</evidence>
<evidence type="ECO:0000313" key="3">
    <source>
        <dbReference type="Proteomes" id="UP000501466"/>
    </source>
</evidence>
<reference evidence="3" key="1">
    <citation type="submission" date="2019-11" db="EMBL/GenBank/DDBJ databases">
        <title>Isolation and characterization of two novel species in the genus Thiomicrorhabdus.</title>
        <authorList>
            <person name="Mochizuki J."/>
            <person name="Kojima H."/>
            <person name="Fukui M."/>
        </authorList>
    </citation>
    <scope>NUCLEOTIDE SEQUENCE [LARGE SCALE GENOMIC DNA]</scope>
    <source>
        <strain evidence="3">AkT22</strain>
    </source>
</reference>
<gene>
    <name evidence="2" type="ORF">THMIRHAT_18570</name>
</gene>
<name>A0A6F8PPR1_9GAMM</name>
<feature type="chain" id="PRO_5026188799" evidence="1">
    <location>
        <begin position="25"/>
        <end position="175"/>
    </location>
</feature>
<keyword evidence="3" id="KW-1185">Reference proteome</keyword>
<dbReference type="SUPFAM" id="SSF75169">
    <property type="entry name" value="DsrEFH-like"/>
    <property type="match status" value="1"/>
</dbReference>
<dbReference type="InterPro" id="IPR027396">
    <property type="entry name" value="DsrEFH-like"/>
</dbReference>
<dbReference type="KEGG" id="tzo:THMIRHAT_18570"/>
<dbReference type="Pfam" id="PF02635">
    <property type="entry name" value="DsrE"/>
    <property type="match status" value="1"/>
</dbReference>
<feature type="signal peptide" evidence="1">
    <location>
        <begin position="1"/>
        <end position="24"/>
    </location>
</feature>
<dbReference type="InterPro" id="IPR003787">
    <property type="entry name" value="Sulphur_relay_DsrE/F-like"/>
</dbReference>